<keyword evidence="4 7" id="KW-0812">Transmembrane</keyword>
<protein>
    <submittedName>
        <fullName evidence="9">Sugar ABC transporter permease</fullName>
    </submittedName>
</protein>
<comment type="similarity">
    <text evidence="7">Belongs to the binding-protein-dependent transport system permease family.</text>
</comment>
<evidence type="ECO:0000256" key="1">
    <source>
        <dbReference type="ARBA" id="ARBA00004651"/>
    </source>
</evidence>
<sequence length="276" mass="30725">MPTLIILALVQLFPLLYSFYLSLSRISLDLRTELIGLANYHRIVRDPTVRAALWHSVVFTVGGVAGQLVVGLVSALLLNYGLRGQRWMRLAMLIPWVIPTVITALVWRWMLDSHFGVMNDWLVRAGILDSFRSWLGMPDTALAATVLVNVWRGSPFVAVMLLAALQLIPKEHYEAAQVDGAGSFQQFRYITLPGVMYTMALAGTMSGIWSFKEFALIQLLTEGGPAGATEVVGTLVYRMFFQYARFGEAAALGVLVFLVLFVASTYYLRLATRIED</sequence>
<evidence type="ECO:0000313" key="9">
    <source>
        <dbReference type="EMBL" id="WRP13652.1"/>
    </source>
</evidence>
<evidence type="ECO:0000256" key="4">
    <source>
        <dbReference type="ARBA" id="ARBA00022692"/>
    </source>
</evidence>
<feature type="transmembrane region" description="Helical" evidence="7">
    <location>
        <begin position="90"/>
        <end position="110"/>
    </location>
</feature>
<dbReference type="EMBL" id="CP141614">
    <property type="protein sequence ID" value="WRP13652.1"/>
    <property type="molecule type" value="Genomic_DNA"/>
</dbReference>
<gene>
    <name evidence="9" type="ORF">VLY81_09350</name>
</gene>
<comment type="subcellular location">
    <subcellularLocation>
        <location evidence="1 7">Cell membrane</location>
        <topology evidence="1 7">Multi-pass membrane protein</topology>
    </subcellularLocation>
</comment>
<evidence type="ECO:0000256" key="7">
    <source>
        <dbReference type="RuleBase" id="RU363032"/>
    </source>
</evidence>
<dbReference type="Gene3D" id="1.10.3720.10">
    <property type="entry name" value="MetI-like"/>
    <property type="match status" value="1"/>
</dbReference>
<feature type="transmembrane region" description="Helical" evidence="7">
    <location>
        <begin position="141"/>
        <end position="168"/>
    </location>
</feature>
<feature type="transmembrane region" description="Helical" evidence="7">
    <location>
        <begin position="249"/>
        <end position="268"/>
    </location>
</feature>
<evidence type="ECO:0000256" key="5">
    <source>
        <dbReference type="ARBA" id="ARBA00022989"/>
    </source>
</evidence>
<proteinExistence type="inferred from homology"/>
<dbReference type="Pfam" id="PF00528">
    <property type="entry name" value="BPD_transp_1"/>
    <property type="match status" value="1"/>
</dbReference>
<dbReference type="InterPro" id="IPR000515">
    <property type="entry name" value="MetI-like"/>
</dbReference>
<evidence type="ECO:0000259" key="8">
    <source>
        <dbReference type="PROSITE" id="PS50928"/>
    </source>
</evidence>
<feature type="transmembrane region" description="Helical" evidence="7">
    <location>
        <begin position="189"/>
        <end position="211"/>
    </location>
</feature>
<dbReference type="Proteomes" id="UP001333102">
    <property type="component" value="Chromosome"/>
</dbReference>
<dbReference type="InterPro" id="IPR035906">
    <property type="entry name" value="MetI-like_sf"/>
</dbReference>
<dbReference type="RefSeq" id="WP_324667897.1">
    <property type="nucleotide sequence ID" value="NZ_CP141614.1"/>
</dbReference>
<evidence type="ECO:0000256" key="6">
    <source>
        <dbReference type="ARBA" id="ARBA00023136"/>
    </source>
</evidence>
<evidence type="ECO:0000313" key="10">
    <source>
        <dbReference type="Proteomes" id="UP001333102"/>
    </source>
</evidence>
<keyword evidence="10" id="KW-1185">Reference proteome</keyword>
<evidence type="ECO:0000256" key="2">
    <source>
        <dbReference type="ARBA" id="ARBA00022448"/>
    </source>
</evidence>
<dbReference type="CDD" id="cd06261">
    <property type="entry name" value="TM_PBP2"/>
    <property type="match status" value="1"/>
</dbReference>
<organism evidence="9 10">
    <name type="scientific">Geochorda subterranea</name>
    <dbReference type="NCBI Taxonomy" id="3109564"/>
    <lineage>
        <taxon>Bacteria</taxon>
        <taxon>Bacillati</taxon>
        <taxon>Bacillota</taxon>
        <taxon>Limnochordia</taxon>
        <taxon>Limnochordales</taxon>
        <taxon>Geochordaceae</taxon>
        <taxon>Geochorda</taxon>
    </lineage>
</organism>
<dbReference type="PROSITE" id="PS50928">
    <property type="entry name" value="ABC_TM1"/>
    <property type="match status" value="1"/>
</dbReference>
<name>A0ABZ1BLH3_9FIRM</name>
<evidence type="ECO:0000256" key="3">
    <source>
        <dbReference type="ARBA" id="ARBA00022475"/>
    </source>
</evidence>
<keyword evidence="2 7" id="KW-0813">Transport</keyword>
<dbReference type="PANTHER" id="PTHR43005:SF1">
    <property type="entry name" value="SPERMIDINE_PUTRESCINE TRANSPORT SYSTEM PERMEASE PROTEIN"/>
    <property type="match status" value="1"/>
</dbReference>
<feature type="transmembrane region" description="Helical" evidence="7">
    <location>
        <begin position="52"/>
        <end position="78"/>
    </location>
</feature>
<dbReference type="PANTHER" id="PTHR43005">
    <property type="entry name" value="BLR7065 PROTEIN"/>
    <property type="match status" value="1"/>
</dbReference>
<keyword evidence="3" id="KW-1003">Cell membrane</keyword>
<dbReference type="SUPFAM" id="SSF161098">
    <property type="entry name" value="MetI-like"/>
    <property type="match status" value="1"/>
</dbReference>
<keyword evidence="6 7" id="KW-0472">Membrane</keyword>
<accession>A0ABZ1BLH3</accession>
<reference evidence="10" key="1">
    <citation type="submission" date="2023-12" db="EMBL/GenBank/DDBJ databases">
        <title>Novel isolates from deep terrestrial aquifers shed light on the physiology and ecology of the class Limnochordia.</title>
        <authorList>
            <person name="Karnachuk O.V."/>
            <person name="Lukina A.P."/>
            <person name="Avakyan M.R."/>
            <person name="Kadnikov V."/>
            <person name="Begmatov S."/>
            <person name="Beletsky A.V."/>
            <person name="Mardanov A.V."/>
            <person name="Ravin N.V."/>
        </authorList>
    </citation>
    <scope>NUCLEOTIDE SEQUENCE [LARGE SCALE GENOMIC DNA]</scope>
    <source>
        <strain evidence="10">LN</strain>
    </source>
</reference>
<feature type="domain" description="ABC transmembrane type-1" evidence="8">
    <location>
        <begin position="53"/>
        <end position="267"/>
    </location>
</feature>
<keyword evidence="5 7" id="KW-1133">Transmembrane helix</keyword>